<dbReference type="SUPFAM" id="SSF69572">
    <property type="entry name" value="Activating enzymes of the ubiquitin-like proteins"/>
    <property type="match status" value="1"/>
</dbReference>
<dbReference type="GO" id="GO:0005737">
    <property type="term" value="C:cytoplasm"/>
    <property type="evidence" value="ECO:0007669"/>
    <property type="project" value="TreeGrafter"/>
</dbReference>
<evidence type="ECO:0000313" key="3">
    <source>
        <dbReference type="Proteomes" id="UP000179001"/>
    </source>
</evidence>
<proteinExistence type="predicted"/>
<dbReference type="InterPro" id="IPR045886">
    <property type="entry name" value="ThiF/MoeB/HesA"/>
</dbReference>
<organism evidence="2 3">
    <name type="scientific">Candidatus Falkowbacteria bacterium RIFOXYC2_FULL_36_12</name>
    <dbReference type="NCBI Taxonomy" id="1798002"/>
    <lineage>
        <taxon>Bacteria</taxon>
        <taxon>Candidatus Falkowiibacteriota</taxon>
    </lineage>
</organism>
<comment type="caution">
    <text evidence="2">The sequence shown here is derived from an EMBL/GenBank/DDBJ whole genome shotgun (WGS) entry which is preliminary data.</text>
</comment>
<dbReference type="PANTHER" id="PTHR10953">
    <property type="entry name" value="UBIQUITIN-ACTIVATING ENZYME E1"/>
    <property type="match status" value="1"/>
</dbReference>
<evidence type="ECO:0000313" key="2">
    <source>
        <dbReference type="EMBL" id="OGF30942.1"/>
    </source>
</evidence>
<gene>
    <name evidence="2" type="ORF">A2478_00645</name>
</gene>
<dbReference type="CDD" id="cd01483">
    <property type="entry name" value="E1_enzyme_family"/>
    <property type="match status" value="1"/>
</dbReference>
<dbReference type="PANTHER" id="PTHR10953:SF102">
    <property type="entry name" value="ADENYLYLTRANSFERASE AND SULFURTRANSFERASE MOCS3"/>
    <property type="match status" value="1"/>
</dbReference>
<dbReference type="Pfam" id="PF00899">
    <property type="entry name" value="ThiF"/>
    <property type="match status" value="1"/>
</dbReference>
<dbReference type="GO" id="GO:0008641">
    <property type="term" value="F:ubiquitin-like modifier activating enzyme activity"/>
    <property type="evidence" value="ECO:0007669"/>
    <property type="project" value="InterPro"/>
</dbReference>
<protein>
    <recommendedName>
        <fullName evidence="1">THIF-type NAD/FAD binding fold domain-containing protein</fullName>
    </recommendedName>
</protein>
<dbReference type="AlphaFoldDB" id="A0A1F5SWC2"/>
<feature type="domain" description="THIF-type NAD/FAD binding fold" evidence="1">
    <location>
        <begin position="22"/>
        <end position="208"/>
    </location>
</feature>
<reference evidence="2 3" key="1">
    <citation type="journal article" date="2016" name="Nat. Commun.">
        <title>Thousands of microbial genomes shed light on interconnected biogeochemical processes in an aquifer system.</title>
        <authorList>
            <person name="Anantharaman K."/>
            <person name="Brown C.T."/>
            <person name="Hug L.A."/>
            <person name="Sharon I."/>
            <person name="Castelle C.J."/>
            <person name="Probst A.J."/>
            <person name="Thomas B.C."/>
            <person name="Singh A."/>
            <person name="Wilkins M.J."/>
            <person name="Karaoz U."/>
            <person name="Brodie E.L."/>
            <person name="Williams K.H."/>
            <person name="Hubbard S.S."/>
            <person name="Banfield J.F."/>
        </authorList>
    </citation>
    <scope>NUCLEOTIDE SEQUENCE [LARGE SCALE GENOMIC DNA]</scope>
</reference>
<name>A0A1F5SWC2_9BACT</name>
<dbReference type="Proteomes" id="UP000179001">
    <property type="component" value="Unassembled WGS sequence"/>
</dbReference>
<dbReference type="InterPro" id="IPR000594">
    <property type="entry name" value="ThiF_NAD_FAD-bd"/>
</dbReference>
<evidence type="ECO:0000259" key="1">
    <source>
        <dbReference type="Pfam" id="PF00899"/>
    </source>
</evidence>
<dbReference type="EMBL" id="MFGJ01000008">
    <property type="protein sequence ID" value="OGF30942.1"/>
    <property type="molecule type" value="Genomic_DNA"/>
</dbReference>
<dbReference type="GO" id="GO:0016779">
    <property type="term" value="F:nucleotidyltransferase activity"/>
    <property type="evidence" value="ECO:0007669"/>
    <property type="project" value="TreeGrafter"/>
</dbReference>
<dbReference type="GO" id="GO:0004792">
    <property type="term" value="F:thiosulfate-cyanide sulfurtransferase activity"/>
    <property type="evidence" value="ECO:0007669"/>
    <property type="project" value="TreeGrafter"/>
</dbReference>
<dbReference type="STRING" id="1798002.A2478_00645"/>
<dbReference type="InterPro" id="IPR035985">
    <property type="entry name" value="Ubiquitin-activating_enz"/>
</dbReference>
<accession>A0A1F5SWC2</accession>
<sequence length="230" mass="25849">MSTTLNEHLNLVRHQQLFNPADLEDQEIHVIGVGATGSRIALLLAELGIENLHLWDYDTVEAHNVPNQAYGLQHVGQLKVDAMAEIIGRDTKAKVITHNEKVDGTQHFEGYVFLLVDSLEARRQIYQGALKLNPHIQAIIETRMGPFEGRVYIFKPINVKHARQWERSVTPTVPVLASACGTVPTLGSTATLIAGMAVNQFMRWTKNSLEVENEMIFATNPWTILTFNWE</sequence>
<dbReference type="Gene3D" id="3.40.50.720">
    <property type="entry name" value="NAD(P)-binding Rossmann-like Domain"/>
    <property type="match status" value="1"/>
</dbReference>